<evidence type="ECO:0000313" key="3">
    <source>
        <dbReference type="Proteomes" id="UP000324222"/>
    </source>
</evidence>
<dbReference type="Proteomes" id="UP000324222">
    <property type="component" value="Unassembled WGS sequence"/>
</dbReference>
<evidence type="ECO:0000313" key="2">
    <source>
        <dbReference type="EMBL" id="MPC94011.1"/>
    </source>
</evidence>
<comment type="caution">
    <text evidence="2">The sequence shown here is derived from an EMBL/GenBank/DDBJ whole genome shotgun (WGS) entry which is preliminary data.</text>
</comment>
<keyword evidence="3" id="KW-1185">Reference proteome</keyword>
<name>A0A5B7J821_PORTR</name>
<organism evidence="2 3">
    <name type="scientific">Portunus trituberculatus</name>
    <name type="common">Swimming crab</name>
    <name type="synonym">Neptunus trituberculatus</name>
    <dbReference type="NCBI Taxonomy" id="210409"/>
    <lineage>
        <taxon>Eukaryota</taxon>
        <taxon>Metazoa</taxon>
        <taxon>Ecdysozoa</taxon>
        <taxon>Arthropoda</taxon>
        <taxon>Crustacea</taxon>
        <taxon>Multicrustacea</taxon>
        <taxon>Malacostraca</taxon>
        <taxon>Eumalacostraca</taxon>
        <taxon>Eucarida</taxon>
        <taxon>Decapoda</taxon>
        <taxon>Pleocyemata</taxon>
        <taxon>Brachyura</taxon>
        <taxon>Eubrachyura</taxon>
        <taxon>Portunoidea</taxon>
        <taxon>Portunidae</taxon>
        <taxon>Portuninae</taxon>
        <taxon>Portunus</taxon>
    </lineage>
</organism>
<proteinExistence type="predicted"/>
<reference evidence="2 3" key="1">
    <citation type="submission" date="2019-05" db="EMBL/GenBank/DDBJ databases">
        <title>Another draft genome of Portunus trituberculatus and its Hox gene families provides insights of decapod evolution.</title>
        <authorList>
            <person name="Jeong J.-H."/>
            <person name="Song I."/>
            <person name="Kim S."/>
            <person name="Choi T."/>
            <person name="Kim D."/>
            <person name="Ryu S."/>
            <person name="Kim W."/>
        </authorList>
    </citation>
    <scope>NUCLEOTIDE SEQUENCE [LARGE SCALE GENOMIC DNA]</scope>
    <source>
        <tissue evidence="2">Muscle</tissue>
    </source>
</reference>
<dbReference type="AlphaFoldDB" id="A0A5B7J821"/>
<feature type="region of interest" description="Disordered" evidence="1">
    <location>
        <begin position="1"/>
        <end position="29"/>
    </location>
</feature>
<sequence>MEGDVGVRNTRSNRQEAENGHERWSGDEDEIVEVVKDKLLEMGVVQEEEEDEETRKEKYKRY</sequence>
<gene>
    <name evidence="2" type="ORF">E2C01_089161</name>
</gene>
<evidence type="ECO:0000256" key="1">
    <source>
        <dbReference type="SAM" id="MobiDB-lite"/>
    </source>
</evidence>
<feature type="compositionally biased region" description="Basic and acidic residues" evidence="1">
    <location>
        <begin position="13"/>
        <end position="26"/>
    </location>
</feature>
<protein>
    <submittedName>
        <fullName evidence="2">Uncharacterized protein</fullName>
    </submittedName>
</protein>
<dbReference type="EMBL" id="VSRR010096951">
    <property type="protein sequence ID" value="MPC94011.1"/>
    <property type="molecule type" value="Genomic_DNA"/>
</dbReference>
<accession>A0A5B7J821</accession>